<dbReference type="InterPro" id="IPR036034">
    <property type="entry name" value="PDZ_sf"/>
</dbReference>
<sequence>MILNLQPPHIERLAALARVLLAVLLTVWLASVLVNTFWLAFSGPQDVPDADPSQRRLQAVAQRDLGSLALTQVEAWRFFGVPPEAPEQRVVDAPDTSLRLELVGLFMHSDPARASAIIAEQGRDAMLYRPGDKIPGNAELNEVLGDRVILRRQGRLEALRLKELTLGAGVVAGRTPSRAPDPAPPATAENTVPDGDPAQQRAMIIEQLGLEPVTEGAAEGYRIQPSASASVLASVGLRPGDQILTVNGHALGEEQGDLNAMQDAMAAGSASIEVQRGSRRFTVNYPP</sequence>
<proteinExistence type="predicted"/>
<dbReference type="RefSeq" id="WP_369456412.1">
    <property type="nucleotide sequence ID" value="NZ_JBGCUO010000003.1"/>
</dbReference>
<dbReference type="SUPFAM" id="SSF50156">
    <property type="entry name" value="PDZ domain-like"/>
    <property type="match status" value="1"/>
</dbReference>
<dbReference type="Gene3D" id="2.30.30.830">
    <property type="match status" value="1"/>
</dbReference>
<evidence type="ECO:0000256" key="8">
    <source>
        <dbReference type="ARBA" id="ARBA00023136"/>
    </source>
</evidence>
<keyword evidence="3" id="KW-1003">Cell membrane</keyword>
<evidence type="ECO:0000256" key="5">
    <source>
        <dbReference type="ARBA" id="ARBA00022692"/>
    </source>
</evidence>
<keyword evidence="5 10" id="KW-0812">Transmembrane</keyword>
<keyword evidence="4" id="KW-0997">Cell inner membrane</keyword>
<name>A0ABV4AK77_9GAMM</name>
<feature type="region of interest" description="Disordered" evidence="9">
    <location>
        <begin position="172"/>
        <end position="196"/>
    </location>
</feature>
<evidence type="ECO:0000256" key="2">
    <source>
        <dbReference type="ARBA" id="ARBA00022448"/>
    </source>
</evidence>
<organism evidence="12 13">
    <name type="scientific">Isoalcanivorax beigongshangi</name>
    <dbReference type="NCBI Taxonomy" id="3238810"/>
    <lineage>
        <taxon>Bacteria</taxon>
        <taxon>Pseudomonadati</taxon>
        <taxon>Pseudomonadota</taxon>
        <taxon>Gammaproteobacteria</taxon>
        <taxon>Oceanospirillales</taxon>
        <taxon>Alcanivoracaceae</taxon>
        <taxon>Isoalcanivorax</taxon>
    </lineage>
</organism>
<evidence type="ECO:0000256" key="1">
    <source>
        <dbReference type="ARBA" id="ARBA00004533"/>
    </source>
</evidence>
<keyword evidence="8 10" id="KW-0472">Membrane</keyword>
<evidence type="ECO:0000256" key="7">
    <source>
        <dbReference type="ARBA" id="ARBA00022989"/>
    </source>
</evidence>
<keyword evidence="13" id="KW-1185">Reference proteome</keyword>
<keyword evidence="6" id="KW-0653">Protein transport</keyword>
<dbReference type="Pfam" id="PF11356">
    <property type="entry name" value="T2SSC"/>
    <property type="match status" value="1"/>
</dbReference>
<evidence type="ECO:0000313" key="13">
    <source>
        <dbReference type="Proteomes" id="UP001562065"/>
    </source>
</evidence>
<evidence type="ECO:0000256" key="4">
    <source>
        <dbReference type="ARBA" id="ARBA00022519"/>
    </source>
</evidence>
<evidence type="ECO:0000313" key="12">
    <source>
        <dbReference type="EMBL" id="MEY1663139.1"/>
    </source>
</evidence>
<dbReference type="EMBL" id="JBGCUO010000003">
    <property type="protein sequence ID" value="MEY1663139.1"/>
    <property type="molecule type" value="Genomic_DNA"/>
</dbReference>
<evidence type="ECO:0000259" key="11">
    <source>
        <dbReference type="Pfam" id="PF11356"/>
    </source>
</evidence>
<dbReference type="InterPro" id="IPR024961">
    <property type="entry name" value="T2SS_GspC_N"/>
</dbReference>
<accession>A0ABV4AK77</accession>
<protein>
    <submittedName>
        <fullName evidence="12">Type II secretion system protein N</fullName>
    </submittedName>
</protein>
<comment type="subcellular location">
    <subcellularLocation>
        <location evidence="1">Cell inner membrane</location>
    </subcellularLocation>
</comment>
<dbReference type="Proteomes" id="UP001562065">
    <property type="component" value="Unassembled WGS sequence"/>
</dbReference>
<evidence type="ECO:0000256" key="10">
    <source>
        <dbReference type="SAM" id="Phobius"/>
    </source>
</evidence>
<evidence type="ECO:0000256" key="3">
    <source>
        <dbReference type="ARBA" id="ARBA00022475"/>
    </source>
</evidence>
<feature type="transmembrane region" description="Helical" evidence="10">
    <location>
        <begin position="20"/>
        <end position="41"/>
    </location>
</feature>
<evidence type="ECO:0000256" key="6">
    <source>
        <dbReference type="ARBA" id="ARBA00022927"/>
    </source>
</evidence>
<keyword evidence="2" id="KW-0813">Transport</keyword>
<comment type="caution">
    <text evidence="12">The sequence shown here is derived from an EMBL/GenBank/DDBJ whole genome shotgun (WGS) entry which is preliminary data.</text>
</comment>
<gene>
    <name evidence="12" type="ORF">AB5I84_13330</name>
</gene>
<feature type="domain" description="Type II secretion system protein GspC N-terminal" evidence="11">
    <location>
        <begin position="24"/>
        <end position="161"/>
    </location>
</feature>
<dbReference type="Gene3D" id="2.30.42.10">
    <property type="match status" value="1"/>
</dbReference>
<reference evidence="12 13" key="1">
    <citation type="submission" date="2024-07" db="EMBL/GenBank/DDBJ databases">
        <authorList>
            <person name="Ren Q."/>
        </authorList>
    </citation>
    <scope>NUCLEOTIDE SEQUENCE [LARGE SCALE GENOMIC DNA]</scope>
    <source>
        <strain evidence="12 13">REN37</strain>
    </source>
</reference>
<evidence type="ECO:0000256" key="9">
    <source>
        <dbReference type="SAM" id="MobiDB-lite"/>
    </source>
</evidence>
<keyword evidence="7 10" id="KW-1133">Transmembrane helix</keyword>